<dbReference type="RefSeq" id="WP_378166402.1">
    <property type="nucleotide sequence ID" value="NZ_JBHSBU010000001.1"/>
</dbReference>
<dbReference type="Gene3D" id="1.10.1060.10">
    <property type="entry name" value="Alpha-helical ferredoxin"/>
    <property type="match status" value="1"/>
</dbReference>
<dbReference type="InterPro" id="IPR004017">
    <property type="entry name" value="Cys_rich_dom"/>
</dbReference>
<keyword evidence="8" id="KW-0560">Oxidoreductase</keyword>
<evidence type="ECO:0000256" key="2">
    <source>
        <dbReference type="ARBA" id="ARBA00022723"/>
    </source>
</evidence>
<evidence type="ECO:0000256" key="5">
    <source>
        <dbReference type="ARBA" id="ARBA00023014"/>
    </source>
</evidence>
<dbReference type="PROSITE" id="PS51379">
    <property type="entry name" value="4FE4S_FER_2"/>
    <property type="match status" value="2"/>
</dbReference>
<comment type="catalytic activity">
    <reaction evidence="6">
        <text>(R)-lactate + A = pyruvate + AH2</text>
        <dbReference type="Rhea" id="RHEA:15089"/>
        <dbReference type="ChEBI" id="CHEBI:13193"/>
        <dbReference type="ChEBI" id="CHEBI:15361"/>
        <dbReference type="ChEBI" id="CHEBI:16004"/>
        <dbReference type="ChEBI" id="CHEBI:17499"/>
    </reaction>
</comment>
<evidence type="ECO:0000256" key="3">
    <source>
        <dbReference type="ARBA" id="ARBA00022737"/>
    </source>
</evidence>
<protein>
    <recommendedName>
        <fullName evidence="6">Glycolate oxidase iron-sulfur subunit</fullName>
        <ecNumber evidence="6">1.1.99.14</ecNumber>
    </recommendedName>
</protein>
<dbReference type="EC" id="1.1.99.14" evidence="6"/>
<evidence type="ECO:0000313" key="9">
    <source>
        <dbReference type="Proteomes" id="UP001595791"/>
    </source>
</evidence>
<proteinExistence type="predicted"/>
<comment type="cofactor">
    <cofactor evidence="6">
        <name>[4Fe-4S] cluster</name>
        <dbReference type="ChEBI" id="CHEBI:49883"/>
    </cofactor>
    <text evidence="6">Binds 2 [4Fe-4S] clusters.</text>
</comment>
<keyword evidence="3" id="KW-0677">Repeat</keyword>
<dbReference type="InterPro" id="IPR009051">
    <property type="entry name" value="Helical_ferredxn"/>
</dbReference>
<dbReference type="NCBIfam" id="NF008434">
    <property type="entry name" value="PRK11274.1"/>
    <property type="match status" value="1"/>
</dbReference>
<feature type="domain" description="4Fe-4S ferredoxin-type" evidence="7">
    <location>
        <begin position="65"/>
        <end position="95"/>
    </location>
</feature>
<dbReference type="InterPro" id="IPR017896">
    <property type="entry name" value="4Fe4S_Fe-S-bd"/>
</dbReference>
<keyword evidence="1 6" id="KW-0004">4Fe-4S</keyword>
<comment type="function">
    <text evidence="6">Component of a complex that catalyzes the oxidation of glycolate to glyoxylate.</text>
</comment>
<dbReference type="PANTHER" id="PTHR32479">
    <property type="entry name" value="GLYCOLATE OXIDASE IRON-SULFUR SUBUNIT"/>
    <property type="match status" value="1"/>
</dbReference>
<evidence type="ECO:0000256" key="1">
    <source>
        <dbReference type="ARBA" id="ARBA00022485"/>
    </source>
</evidence>
<keyword evidence="4 6" id="KW-0408">Iron</keyword>
<gene>
    <name evidence="8" type="primary">glcF</name>
    <name evidence="8" type="ORF">ACFOW7_16735</name>
</gene>
<evidence type="ECO:0000259" key="7">
    <source>
        <dbReference type="PROSITE" id="PS51379"/>
    </source>
</evidence>
<dbReference type="PROSITE" id="PS00198">
    <property type="entry name" value="4FE4S_FER_1"/>
    <property type="match status" value="1"/>
</dbReference>
<keyword evidence="6" id="KW-0813">Transport</keyword>
<reference evidence="9" key="1">
    <citation type="journal article" date="2019" name="Int. J. Syst. Evol. Microbiol.">
        <title>The Global Catalogue of Microorganisms (GCM) 10K type strain sequencing project: providing services to taxonomists for standard genome sequencing and annotation.</title>
        <authorList>
            <consortium name="The Broad Institute Genomics Platform"/>
            <consortium name="The Broad Institute Genome Sequencing Center for Infectious Disease"/>
            <person name="Wu L."/>
            <person name="Ma J."/>
        </authorList>
    </citation>
    <scope>NUCLEOTIDE SEQUENCE [LARGE SCALE GENOMIC DNA]</scope>
    <source>
        <strain evidence="9">LMG 29894</strain>
    </source>
</reference>
<feature type="domain" description="4Fe-4S ferredoxin-type" evidence="7">
    <location>
        <begin position="16"/>
        <end position="45"/>
    </location>
</feature>
<dbReference type="EMBL" id="JBHSBU010000001">
    <property type="protein sequence ID" value="MFC4160983.1"/>
    <property type="molecule type" value="Genomic_DNA"/>
</dbReference>
<evidence type="ECO:0000313" key="8">
    <source>
        <dbReference type="EMBL" id="MFC4160983.1"/>
    </source>
</evidence>
<evidence type="ECO:0000256" key="4">
    <source>
        <dbReference type="ARBA" id="ARBA00023004"/>
    </source>
</evidence>
<dbReference type="GO" id="GO:0019154">
    <property type="term" value="F:glycolate dehydrogenase activity"/>
    <property type="evidence" value="ECO:0007669"/>
    <property type="project" value="UniProtKB-EC"/>
</dbReference>
<evidence type="ECO:0000256" key="6">
    <source>
        <dbReference type="PIRNR" id="PIRNR000139"/>
    </source>
</evidence>
<organism evidence="8 9">
    <name type="scientific">Chitinimonas lacunae</name>
    <dbReference type="NCBI Taxonomy" id="1963018"/>
    <lineage>
        <taxon>Bacteria</taxon>
        <taxon>Pseudomonadati</taxon>
        <taxon>Pseudomonadota</taxon>
        <taxon>Betaproteobacteria</taxon>
        <taxon>Neisseriales</taxon>
        <taxon>Chitinibacteraceae</taxon>
        <taxon>Chitinimonas</taxon>
    </lineage>
</organism>
<dbReference type="PIRSF" id="PIRSF000139">
    <property type="entry name" value="Glc_ox_4Fe-4S"/>
    <property type="match status" value="1"/>
</dbReference>
<keyword evidence="5 6" id="KW-0411">Iron-sulfur</keyword>
<keyword evidence="2 6" id="KW-0479">Metal-binding</keyword>
<dbReference type="Pfam" id="PF13183">
    <property type="entry name" value="Fer4_8"/>
    <property type="match status" value="1"/>
</dbReference>
<keyword evidence="6" id="KW-0249">Electron transport</keyword>
<sequence length="403" mass="43793">MQTRLADEFRDSQEGREAEAILRQCVHCGFCLATCPTYLATGNELDSPRGRIYLIKQLFEGQPSGQLTQHHLDRCLGCRACETTCPSGVSYHRLADLGRHWLESHTQRPRGERFRRAMLLRLLRRRGLFSTLTRIGRLARPFAPGTTGAIPRRGDPRRPAPRHGERWLLLDGCVQPGLAPGINGATARVLDALGISVEPVAGCCGALAWHLNDPATGRADMRRLVEQCQAGLDAGAAGILSTASGCGASVVEYGHLLGDDPDYAAPASRVAAAALDLSQLLARHIERLVPLLRPLADPRLVFHPPCSLQHGLRLRGTVEALLTRLGYILLPVNDAHLCCGSAGSYSVFQPELAQKLRADKLQQLEAGQPPVIATANIGCQSYLQAATATPVRHWIELVAQRLL</sequence>
<comment type="caution">
    <text evidence="8">The sequence shown here is derived from an EMBL/GenBank/DDBJ whole genome shotgun (WGS) entry which is preliminary data.</text>
</comment>
<name>A0ABV8MRY2_9NEIS</name>
<comment type="catalytic activity">
    <reaction evidence="6">
        <text>glycolate + A = glyoxylate + AH2</text>
        <dbReference type="Rhea" id="RHEA:21264"/>
        <dbReference type="ChEBI" id="CHEBI:13193"/>
        <dbReference type="ChEBI" id="CHEBI:17499"/>
        <dbReference type="ChEBI" id="CHEBI:29805"/>
        <dbReference type="ChEBI" id="CHEBI:36655"/>
        <dbReference type="EC" id="1.1.99.14"/>
    </reaction>
</comment>
<dbReference type="InterPro" id="IPR012257">
    <property type="entry name" value="Glc_ox_4Fe-4S"/>
</dbReference>
<dbReference type="Proteomes" id="UP001595791">
    <property type="component" value="Unassembled WGS sequence"/>
</dbReference>
<keyword evidence="9" id="KW-1185">Reference proteome</keyword>
<dbReference type="InterPro" id="IPR017900">
    <property type="entry name" value="4Fe4S_Fe_S_CS"/>
</dbReference>
<dbReference type="Pfam" id="PF02754">
    <property type="entry name" value="CCG"/>
    <property type="match status" value="2"/>
</dbReference>
<dbReference type="PANTHER" id="PTHR32479:SF17">
    <property type="entry name" value="GLYCOLATE OXIDASE IRON-SULFUR SUBUNIT"/>
    <property type="match status" value="1"/>
</dbReference>
<dbReference type="SUPFAM" id="SSF54862">
    <property type="entry name" value="4Fe-4S ferredoxins"/>
    <property type="match status" value="1"/>
</dbReference>
<accession>A0ABV8MRY2</accession>